<keyword evidence="2" id="KW-1185">Reference proteome</keyword>
<evidence type="ECO:0000313" key="2">
    <source>
        <dbReference type="Proteomes" id="UP001519460"/>
    </source>
</evidence>
<accession>A0ABD0JHV4</accession>
<organism evidence="1 2">
    <name type="scientific">Batillaria attramentaria</name>
    <dbReference type="NCBI Taxonomy" id="370345"/>
    <lineage>
        <taxon>Eukaryota</taxon>
        <taxon>Metazoa</taxon>
        <taxon>Spiralia</taxon>
        <taxon>Lophotrochozoa</taxon>
        <taxon>Mollusca</taxon>
        <taxon>Gastropoda</taxon>
        <taxon>Caenogastropoda</taxon>
        <taxon>Sorbeoconcha</taxon>
        <taxon>Cerithioidea</taxon>
        <taxon>Batillariidae</taxon>
        <taxon>Batillaria</taxon>
    </lineage>
</organism>
<name>A0ABD0JHV4_9CAEN</name>
<proteinExistence type="predicted"/>
<sequence length="132" mass="14370">MSRRGCQMASRSVQLVTAGVGWRYRALPAGPPARQAQLPTPPSYRPRLYRQPVYHPVMKSNHGARPAVNELTHLTLGGEERGPFQSHLGTLALILPLWLVAVGRGNVITGRAWTGPGGAPGWQTRRCEQGVT</sequence>
<gene>
    <name evidence="1" type="ORF">BaRGS_00034480</name>
</gene>
<dbReference type="EMBL" id="JACVVK020000441">
    <property type="protein sequence ID" value="KAK7474288.1"/>
    <property type="molecule type" value="Genomic_DNA"/>
</dbReference>
<evidence type="ECO:0000313" key="1">
    <source>
        <dbReference type="EMBL" id="KAK7474288.1"/>
    </source>
</evidence>
<dbReference type="Proteomes" id="UP001519460">
    <property type="component" value="Unassembled WGS sequence"/>
</dbReference>
<dbReference type="AlphaFoldDB" id="A0ABD0JHV4"/>
<comment type="caution">
    <text evidence="1">The sequence shown here is derived from an EMBL/GenBank/DDBJ whole genome shotgun (WGS) entry which is preliminary data.</text>
</comment>
<protein>
    <submittedName>
        <fullName evidence="1">Uncharacterized protein</fullName>
    </submittedName>
</protein>
<reference evidence="1 2" key="1">
    <citation type="journal article" date="2023" name="Sci. Data">
        <title>Genome assembly of the Korean intertidal mud-creeper Batillaria attramentaria.</title>
        <authorList>
            <person name="Patra A.K."/>
            <person name="Ho P.T."/>
            <person name="Jun S."/>
            <person name="Lee S.J."/>
            <person name="Kim Y."/>
            <person name="Won Y.J."/>
        </authorList>
    </citation>
    <scope>NUCLEOTIDE SEQUENCE [LARGE SCALE GENOMIC DNA]</scope>
    <source>
        <strain evidence="1">Wonlab-2016</strain>
    </source>
</reference>